<reference evidence="3" key="1">
    <citation type="submission" date="2019-07" db="EMBL/GenBank/DDBJ databases">
        <title>De Novo Assembly of kiwifruit Actinidia rufa.</title>
        <authorList>
            <person name="Sugita-Konishi S."/>
            <person name="Sato K."/>
            <person name="Mori E."/>
            <person name="Abe Y."/>
            <person name="Kisaki G."/>
            <person name="Hamano K."/>
            <person name="Suezawa K."/>
            <person name="Otani M."/>
            <person name="Fukuda T."/>
            <person name="Manabe T."/>
            <person name="Gomi K."/>
            <person name="Tabuchi M."/>
            <person name="Akimitsu K."/>
            <person name="Kataoka I."/>
        </authorList>
    </citation>
    <scope>NUCLEOTIDE SEQUENCE [LARGE SCALE GENOMIC DNA]</scope>
    <source>
        <strain evidence="3">cv. Fuchu</strain>
    </source>
</reference>
<gene>
    <name evidence="2" type="ORF">Acr_00g0067600</name>
</gene>
<feature type="transmembrane region" description="Helical" evidence="1">
    <location>
        <begin position="53"/>
        <end position="72"/>
    </location>
</feature>
<evidence type="ECO:0000313" key="3">
    <source>
        <dbReference type="Proteomes" id="UP000585474"/>
    </source>
</evidence>
<keyword evidence="1" id="KW-0472">Membrane</keyword>
<feature type="transmembrane region" description="Helical" evidence="1">
    <location>
        <begin position="15"/>
        <end position="41"/>
    </location>
</feature>
<accession>A0A7J0DQG4</accession>
<proteinExistence type="predicted"/>
<feature type="transmembrane region" description="Helical" evidence="1">
    <location>
        <begin position="78"/>
        <end position="99"/>
    </location>
</feature>
<keyword evidence="3" id="KW-1185">Reference proteome</keyword>
<sequence length="121" mass="13421">MVNPVVQLLQDQDPALLALVVYLAWGVTLSRVGSLTTAVTLSSNLRDFSDPHLMLLIGMAAIWNRLLFRNWFPRISDAIERFGAAFIIEGFFGVVGSFLPPHLAWVPRVCAALSVVPFIRQ</sequence>
<dbReference type="Proteomes" id="UP000585474">
    <property type="component" value="Unassembled WGS sequence"/>
</dbReference>
<organism evidence="2 3">
    <name type="scientific">Actinidia rufa</name>
    <dbReference type="NCBI Taxonomy" id="165716"/>
    <lineage>
        <taxon>Eukaryota</taxon>
        <taxon>Viridiplantae</taxon>
        <taxon>Streptophyta</taxon>
        <taxon>Embryophyta</taxon>
        <taxon>Tracheophyta</taxon>
        <taxon>Spermatophyta</taxon>
        <taxon>Magnoliopsida</taxon>
        <taxon>eudicotyledons</taxon>
        <taxon>Gunneridae</taxon>
        <taxon>Pentapetalae</taxon>
        <taxon>asterids</taxon>
        <taxon>Ericales</taxon>
        <taxon>Actinidiaceae</taxon>
        <taxon>Actinidia</taxon>
    </lineage>
</organism>
<keyword evidence="1" id="KW-0812">Transmembrane</keyword>
<evidence type="ECO:0000256" key="1">
    <source>
        <dbReference type="SAM" id="Phobius"/>
    </source>
</evidence>
<name>A0A7J0DQG4_9ERIC</name>
<comment type="caution">
    <text evidence="2">The sequence shown here is derived from an EMBL/GenBank/DDBJ whole genome shotgun (WGS) entry which is preliminary data.</text>
</comment>
<dbReference type="EMBL" id="BJWL01000346">
    <property type="protein sequence ID" value="GFS40288.1"/>
    <property type="molecule type" value="Genomic_DNA"/>
</dbReference>
<dbReference type="AlphaFoldDB" id="A0A7J0DQG4"/>
<protein>
    <submittedName>
        <fullName evidence="2">Uncharacterized protein</fullName>
    </submittedName>
</protein>
<keyword evidence="1" id="KW-1133">Transmembrane helix</keyword>
<evidence type="ECO:0000313" key="2">
    <source>
        <dbReference type="EMBL" id="GFS40288.1"/>
    </source>
</evidence>